<evidence type="ECO:0008006" key="3">
    <source>
        <dbReference type="Google" id="ProtNLM"/>
    </source>
</evidence>
<protein>
    <recommendedName>
        <fullName evidence="3">Sulfotransferase domain-containing protein</fullName>
    </recommendedName>
</protein>
<dbReference type="Proteomes" id="UP000184315">
    <property type="component" value="Unassembled WGS sequence"/>
</dbReference>
<dbReference type="InterPro" id="IPR027417">
    <property type="entry name" value="P-loop_NTPase"/>
</dbReference>
<proteinExistence type="predicted"/>
<organism evidence="1 2">
    <name type="scientific">Planktothrix tepida PCC 9214</name>
    <dbReference type="NCBI Taxonomy" id="671072"/>
    <lineage>
        <taxon>Bacteria</taxon>
        <taxon>Bacillati</taxon>
        <taxon>Cyanobacteriota</taxon>
        <taxon>Cyanophyceae</taxon>
        <taxon>Oscillatoriophycideae</taxon>
        <taxon>Oscillatoriales</taxon>
        <taxon>Microcoleaceae</taxon>
        <taxon>Planktothrix</taxon>
    </lineage>
</organism>
<evidence type="ECO:0000313" key="2">
    <source>
        <dbReference type="Proteomes" id="UP000184315"/>
    </source>
</evidence>
<gene>
    <name evidence="1" type="ORF">PL9214490199</name>
</gene>
<name>A0A1J1LL49_9CYAN</name>
<dbReference type="AlphaFoldDB" id="A0A1J1LL49"/>
<sequence length="218" mass="25018">MGMESKLIVASGMMRSGSTWLYNATRLVLSSSPTIKNNLTCGWSGDWKYKKIPEKEYTLIKIHDFVQSIADQATLIVYSYRDIRDAMASNWRAFGDSPTVEFADYLIQMHEQWINVADLVVPYHRILTGKNSIIEELAQLCAVGSVNASAIVDEIDNLSYESEGDRDEVHHKTNLFHSNHITDGRNGYWVNYLDPDLVQQIEMKYRDWFEKYGYAASE</sequence>
<evidence type="ECO:0000313" key="1">
    <source>
        <dbReference type="EMBL" id="CUR32652.1"/>
    </source>
</evidence>
<reference evidence="2" key="1">
    <citation type="submission" date="2015-10" db="EMBL/GenBank/DDBJ databases">
        <authorList>
            <person name="Regsiter A."/>
            <person name="william w."/>
        </authorList>
    </citation>
    <scope>NUCLEOTIDE SEQUENCE [LARGE SCALE GENOMIC DNA]</scope>
</reference>
<dbReference type="STRING" id="671072.PL9214490199"/>
<dbReference type="SUPFAM" id="SSF52540">
    <property type="entry name" value="P-loop containing nucleoside triphosphate hydrolases"/>
    <property type="match status" value="1"/>
</dbReference>
<dbReference type="Gene3D" id="3.40.50.300">
    <property type="entry name" value="P-loop containing nucleotide triphosphate hydrolases"/>
    <property type="match status" value="1"/>
</dbReference>
<keyword evidence="2" id="KW-1185">Reference proteome</keyword>
<accession>A0A1J1LL49</accession>
<dbReference type="EMBL" id="CZDF01000154">
    <property type="protein sequence ID" value="CUR32652.1"/>
    <property type="molecule type" value="Genomic_DNA"/>
</dbReference>